<evidence type="ECO:0000313" key="3">
    <source>
        <dbReference type="EMBL" id="KAF2194606.1"/>
    </source>
</evidence>
<feature type="region of interest" description="Disordered" evidence="1">
    <location>
        <begin position="262"/>
        <end position="292"/>
    </location>
</feature>
<evidence type="ECO:0000259" key="2">
    <source>
        <dbReference type="Pfam" id="PF12090"/>
    </source>
</evidence>
<feature type="compositionally biased region" description="Low complexity" evidence="1">
    <location>
        <begin position="469"/>
        <end position="488"/>
    </location>
</feature>
<feature type="compositionally biased region" description="Polar residues" evidence="1">
    <location>
        <begin position="575"/>
        <end position="596"/>
    </location>
</feature>
<feature type="compositionally biased region" description="Gly residues" evidence="1">
    <location>
        <begin position="830"/>
        <end position="840"/>
    </location>
</feature>
<feature type="compositionally biased region" description="Basic and acidic residues" evidence="1">
    <location>
        <begin position="194"/>
        <end position="205"/>
    </location>
</feature>
<dbReference type="Pfam" id="PF12090">
    <property type="entry name" value="Spt20_SEP"/>
    <property type="match status" value="1"/>
</dbReference>
<proteinExistence type="predicted"/>
<protein>
    <recommendedName>
        <fullName evidence="2">Spt20-like SEP domain-containing protein</fullName>
    </recommendedName>
</protein>
<feature type="region of interest" description="Disordered" evidence="1">
    <location>
        <begin position="169"/>
        <end position="219"/>
    </location>
</feature>
<feature type="compositionally biased region" description="Low complexity" evidence="1">
    <location>
        <begin position="429"/>
        <end position="440"/>
    </location>
</feature>
<feature type="region of interest" description="Disordered" evidence="1">
    <location>
        <begin position="424"/>
        <end position="596"/>
    </location>
</feature>
<dbReference type="OrthoDB" id="1932706at2759"/>
<dbReference type="Proteomes" id="UP000800200">
    <property type="component" value="Unassembled WGS sequence"/>
</dbReference>
<evidence type="ECO:0000256" key="1">
    <source>
        <dbReference type="SAM" id="MobiDB-lite"/>
    </source>
</evidence>
<feature type="region of interest" description="Disordered" evidence="1">
    <location>
        <begin position="812"/>
        <end position="847"/>
    </location>
</feature>
<feature type="compositionally biased region" description="Pro residues" evidence="1">
    <location>
        <begin position="268"/>
        <end position="282"/>
    </location>
</feature>
<reference evidence="3" key="1">
    <citation type="journal article" date="2020" name="Stud. Mycol.">
        <title>101 Dothideomycetes genomes: a test case for predicting lifestyles and emergence of pathogens.</title>
        <authorList>
            <person name="Haridas S."/>
            <person name="Albert R."/>
            <person name="Binder M."/>
            <person name="Bloem J."/>
            <person name="Labutti K."/>
            <person name="Salamov A."/>
            <person name="Andreopoulos B."/>
            <person name="Baker S."/>
            <person name="Barry K."/>
            <person name="Bills G."/>
            <person name="Bluhm B."/>
            <person name="Cannon C."/>
            <person name="Castanera R."/>
            <person name="Culley D."/>
            <person name="Daum C."/>
            <person name="Ezra D."/>
            <person name="Gonzalez J."/>
            <person name="Henrissat B."/>
            <person name="Kuo A."/>
            <person name="Liang C."/>
            <person name="Lipzen A."/>
            <person name="Lutzoni F."/>
            <person name="Magnuson J."/>
            <person name="Mondo S."/>
            <person name="Nolan M."/>
            <person name="Ohm R."/>
            <person name="Pangilinan J."/>
            <person name="Park H.-J."/>
            <person name="Ramirez L."/>
            <person name="Alfaro M."/>
            <person name="Sun H."/>
            <person name="Tritt A."/>
            <person name="Yoshinaga Y."/>
            <person name="Zwiers L.-H."/>
            <person name="Turgeon B."/>
            <person name="Goodwin S."/>
            <person name="Spatafora J."/>
            <person name="Crous P."/>
            <person name="Grigoriev I."/>
        </authorList>
    </citation>
    <scope>NUCLEOTIDE SEQUENCE</scope>
    <source>
        <strain evidence="3">CBS 207.26</strain>
    </source>
</reference>
<feature type="region of interest" description="Disordered" evidence="1">
    <location>
        <begin position="1"/>
        <end position="46"/>
    </location>
</feature>
<feature type="domain" description="Spt20-like SEP" evidence="2">
    <location>
        <begin position="63"/>
        <end position="327"/>
    </location>
</feature>
<keyword evidence="4" id="KW-1185">Reference proteome</keyword>
<accession>A0A6A6EXF5</accession>
<evidence type="ECO:0000313" key="4">
    <source>
        <dbReference type="Proteomes" id="UP000800200"/>
    </source>
</evidence>
<dbReference type="AlphaFoldDB" id="A0A6A6EXF5"/>
<gene>
    <name evidence="3" type="ORF">K469DRAFT_744491</name>
</gene>
<feature type="compositionally biased region" description="Polar residues" evidence="1">
    <location>
        <begin position="175"/>
        <end position="193"/>
    </location>
</feature>
<sequence>MSASAATARPSQALRQRRESQRPSLARASNTKASTMETGVAHKDDPKRYVRTQQDVLRKFKGSQPSLRVYLHTNHFRINDSQESFNYASPMNELLTHIREKTVPHNMLDEFYAAGVPFYDDCLIVEIHDFRSGGIKPQDNPNNAPDGKKTVPFSIHNYNSFITPSPHVPYPIKSATKQPAQSDGQGKVNPTTETAKDGKETDKENMPAPGQPASQKQPTKAKIYTTVLFPTTQSHYTDIQLLATTPVPDMQTYRRNQAARTASTPTMAHPPTPLTAVPPTPTLPSGRSPKRQKMVVDETNVHEFEAEIYNATCPKLYLEPTRSLEESVVLIETMTHPNNRNPAPARKTRKRTTAELAADEAEAADTQRFMLAGDELQATKTATAAAGDDSQPSMRGTNFQTFSRFKTLEQIKSRHEDLARIKKDEEARQQQAKRQAQAEAEAQKRRELEATRQAEQQNQAMMQHRQEALMRQQQAQQHQQQQEALRAATQAQQITNAPSTQFVQTPQSATQPQHSSPVVRQQTPMAAASSPLVAAHTSHPMGGTPMVTTSSNHGAGSPPRPPSAVSHPPAAMARSVSQQQNQPMSRTGTPQIIQGTPVMNSTIPARNMASTPQPRMNQGSPTGPVPGGTPIMMQTPQPSQNGLTPEQMQLMQRQNQMRMRAAQQQQVIHGGSPGQNNMGNMTPEQLAMLKAKTHIQQQGIPAGQNPQGYQQMLAQQYFRQIHQQQNAQMANMSPQNAGQMRPDMGANAGMNNPGGMNVNNMSSQQLRQHYVQRRQALLNAYGGNPQNIPPNHQQQIRNIEIAIRNAELREAAGQGGGGGGGQIQMNQQGMQGGMNMGGGQTPQNPAQLQQYQQALQQQRARQAQQQQMMMMRQQGGQIPQGMMNNMGMMTGGMQGGMNMNMGNMGNVGGMNMGNMGGMQMSGMTQQQMQQVMLMRQAQMRAGQGRPSGGDGGFDFSGV</sequence>
<organism evidence="3 4">
    <name type="scientific">Zopfia rhizophila CBS 207.26</name>
    <dbReference type="NCBI Taxonomy" id="1314779"/>
    <lineage>
        <taxon>Eukaryota</taxon>
        <taxon>Fungi</taxon>
        <taxon>Dikarya</taxon>
        <taxon>Ascomycota</taxon>
        <taxon>Pezizomycotina</taxon>
        <taxon>Dothideomycetes</taxon>
        <taxon>Dothideomycetes incertae sedis</taxon>
        <taxon>Zopfiaceae</taxon>
        <taxon>Zopfia</taxon>
    </lineage>
</organism>
<feature type="compositionally biased region" description="Polar residues" evidence="1">
    <location>
        <begin position="27"/>
        <end position="37"/>
    </location>
</feature>
<feature type="compositionally biased region" description="Polar residues" evidence="1">
    <location>
        <begin position="1"/>
        <end position="14"/>
    </location>
</feature>
<dbReference type="EMBL" id="ML994611">
    <property type="protein sequence ID" value="KAF2194606.1"/>
    <property type="molecule type" value="Genomic_DNA"/>
</dbReference>
<dbReference type="InterPro" id="IPR046468">
    <property type="entry name" value="Spt20-like_SEP"/>
</dbReference>
<feature type="compositionally biased region" description="Basic and acidic residues" evidence="1">
    <location>
        <begin position="441"/>
        <end position="452"/>
    </location>
</feature>
<feature type="compositionally biased region" description="Gly residues" evidence="1">
    <location>
        <begin position="813"/>
        <end position="822"/>
    </location>
</feature>
<name>A0A6A6EXF5_9PEZI</name>
<feature type="compositionally biased region" description="Polar residues" evidence="1">
    <location>
        <begin position="489"/>
        <end position="524"/>
    </location>
</feature>